<evidence type="ECO:0000256" key="3">
    <source>
        <dbReference type="ARBA" id="ARBA00022576"/>
    </source>
</evidence>
<dbReference type="EC" id="2.1.2.10" evidence="2 7"/>
<evidence type="ECO:0000256" key="6">
    <source>
        <dbReference type="ARBA" id="ARBA00047665"/>
    </source>
</evidence>
<gene>
    <name evidence="7 10" type="primary">gcvT</name>
    <name evidence="10" type="ORF">LEP48_12065</name>
</gene>
<dbReference type="InterPro" id="IPR006222">
    <property type="entry name" value="GCVT_N"/>
</dbReference>
<dbReference type="Proteomes" id="UP001319870">
    <property type="component" value="Unassembled WGS sequence"/>
</dbReference>
<proteinExistence type="inferred from homology"/>
<evidence type="ECO:0000259" key="8">
    <source>
        <dbReference type="Pfam" id="PF01571"/>
    </source>
</evidence>
<dbReference type="EMBL" id="JAIXCQ010000008">
    <property type="protein sequence ID" value="MCA5894078.1"/>
    <property type="molecule type" value="Genomic_DNA"/>
</dbReference>
<dbReference type="NCBIfam" id="NF001567">
    <property type="entry name" value="PRK00389.1"/>
    <property type="match status" value="1"/>
</dbReference>
<evidence type="ECO:0000256" key="7">
    <source>
        <dbReference type="HAMAP-Rule" id="MF_00259"/>
    </source>
</evidence>
<dbReference type="InterPro" id="IPR006223">
    <property type="entry name" value="GcvT"/>
</dbReference>
<evidence type="ECO:0000259" key="9">
    <source>
        <dbReference type="Pfam" id="PF08669"/>
    </source>
</evidence>
<dbReference type="InterPro" id="IPR013977">
    <property type="entry name" value="GcvT_C"/>
</dbReference>
<dbReference type="InterPro" id="IPR027266">
    <property type="entry name" value="TrmE/GcvT-like"/>
</dbReference>
<dbReference type="Gene3D" id="3.30.1360.120">
    <property type="entry name" value="Probable tRNA modification gtpase trme, domain 1"/>
    <property type="match status" value="1"/>
</dbReference>
<evidence type="ECO:0000256" key="4">
    <source>
        <dbReference type="ARBA" id="ARBA00022679"/>
    </source>
</evidence>
<dbReference type="Gene3D" id="2.40.30.110">
    <property type="entry name" value="Aminomethyltransferase beta-barrel domains"/>
    <property type="match status" value="1"/>
</dbReference>
<evidence type="ECO:0000256" key="1">
    <source>
        <dbReference type="ARBA" id="ARBA00008609"/>
    </source>
</evidence>
<feature type="domain" description="GCVT N-terminal" evidence="8">
    <location>
        <begin position="9"/>
        <end position="269"/>
    </location>
</feature>
<dbReference type="InterPro" id="IPR022903">
    <property type="entry name" value="GcvT_bac"/>
</dbReference>
<comment type="similarity">
    <text evidence="1 7">Belongs to the GcvT family.</text>
</comment>
<evidence type="ECO:0000256" key="2">
    <source>
        <dbReference type="ARBA" id="ARBA00012616"/>
    </source>
</evidence>
<dbReference type="SUPFAM" id="SSF103025">
    <property type="entry name" value="Folate-binding domain"/>
    <property type="match status" value="1"/>
</dbReference>
<keyword evidence="3 7" id="KW-0032">Aminotransferase</keyword>
<dbReference type="Pfam" id="PF01571">
    <property type="entry name" value="GCV_T"/>
    <property type="match status" value="1"/>
</dbReference>
<dbReference type="InterPro" id="IPR028896">
    <property type="entry name" value="GcvT/YgfZ/DmdA"/>
</dbReference>
<protein>
    <recommendedName>
        <fullName evidence="2 7">Aminomethyltransferase</fullName>
        <ecNumber evidence="2 7">2.1.2.10</ecNumber>
    </recommendedName>
    <alternativeName>
        <fullName evidence="5 7">Glycine cleavage system T protein</fullName>
    </alternativeName>
</protein>
<comment type="subunit">
    <text evidence="7">The glycine cleavage system is composed of four proteins: P, T, L and H.</text>
</comment>
<dbReference type="SUPFAM" id="SSF101790">
    <property type="entry name" value="Aminomethyltransferase beta-barrel domain"/>
    <property type="match status" value="1"/>
</dbReference>
<accession>A0ABS7ZGC1</accession>
<sequence length="381" mass="39991">MTEDRKTPLHDEHVALGATLTGFGGWLMPLRYTSDLAEHRAVRSAAGLFDLSHMGEIHLTGPQAGAALDRALVGRASAIGVGRARYSMICAPDGAVLDDLIVYRLADEHFLVVANAGNAVRVSAALIERAEGFDAVVDDRSDATALIAVQGPRAEDVLASLTAPDDVGTVRAMKYYAWASATVTGIEALVARTGYTGEDGFELFVPAERAVELWRALLAAGQDDGLVPAGLSARDSLRLEAGMPLYGHELDETTTPFEAGLGRVVKLDKTADDGAPLPFVGREALEARAHSAPARVLVGLRGEGRRPARAGHDVVRRGLEGGVGAVVGAVTSGLPSPTLGYPVAMAYVTPEVSAPGTELAVDVRGRAEPFVVVDLPFYQRA</sequence>
<dbReference type="HAMAP" id="MF_00259">
    <property type="entry name" value="GcvT"/>
    <property type="match status" value="1"/>
</dbReference>
<dbReference type="NCBIfam" id="TIGR00528">
    <property type="entry name" value="gcvT"/>
    <property type="match status" value="1"/>
</dbReference>
<dbReference type="PIRSF" id="PIRSF006487">
    <property type="entry name" value="GcvT"/>
    <property type="match status" value="1"/>
</dbReference>
<dbReference type="Pfam" id="PF08669">
    <property type="entry name" value="GCV_T_C"/>
    <property type="match status" value="1"/>
</dbReference>
<dbReference type="RefSeq" id="WP_225565848.1">
    <property type="nucleotide sequence ID" value="NZ_JAIXCQ010000008.1"/>
</dbReference>
<dbReference type="GO" id="GO:0004047">
    <property type="term" value="F:aminomethyltransferase activity"/>
    <property type="evidence" value="ECO:0007669"/>
    <property type="project" value="UniProtKB-EC"/>
</dbReference>
<keyword evidence="11" id="KW-1185">Reference proteome</keyword>
<dbReference type="Gene3D" id="4.10.1250.10">
    <property type="entry name" value="Aminomethyltransferase fragment"/>
    <property type="match status" value="1"/>
</dbReference>
<reference evidence="10 11" key="1">
    <citation type="submission" date="2021-09" db="EMBL/GenBank/DDBJ databases">
        <title>Isoptericola luteus sp. nov., a novel bacterium isolated from Harbin, the capital city of Heilongjiang province.</title>
        <authorList>
            <person name="Li J."/>
        </authorList>
    </citation>
    <scope>NUCLEOTIDE SEQUENCE [LARGE SCALE GENOMIC DNA]</scope>
    <source>
        <strain evidence="10 11">NEAU-Y5</strain>
    </source>
</reference>
<evidence type="ECO:0000313" key="10">
    <source>
        <dbReference type="EMBL" id="MCA5894078.1"/>
    </source>
</evidence>
<feature type="domain" description="Aminomethyltransferase C-terminal" evidence="9">
    <location>
        <begin position="295"/>
        <end position="378"/>
    </location>
</feature>
<comment type="function">
    <text evidence="7">The glycine cleavage system catalyzes the degradation of glycine.</text>
</comment>
<comment type="caution">
    <text evidence="10">The sequence shown here is derived from an EMBL/GenBank/DDBJ whole genome shotgun (WGS) entry which is preliminary data.</text>
</comment>
<comment type="catalytic activity">
    <reaction evidence="6 7">
        <text>N(6)-[(R)-S(8)-aminomethyldihydrolipoyl]-L-lysyl-[protein] + (6S)-5,6,7,8-tetrahydrofolate = N(6)-[(R)-dihydrolipoyl]-L-lysyl-[protein] + (6R)-5,10-methylene-5,6,7,8-tetrahydrofolate + NH4(+)</text>
        <dbReference type="Rhea" id="RHEA:16945"/>
        <dbReference type="Rhea" id="RHEA-COMP:10475"/>
        <dbReference type="Rhea" id="RHEA-COMP:10492"/>
        <dbReference type="ChEBI" id="CHEBI:15636"/>
        <dbReference type="ChEBI" id="CHEBI:28938"/>
        <dbReference type="ChEBI" id="CHEBI:57453"/>
        <dbReference type="ChEBI" id="CHEBI:83100"/>
        <dbReference type="ChEBI" id="CHEBI:83143"/>
        <dbReference type="EC" id="2.1.2.10"/>
    </reaction>
</comment>
<evidence type="ECO:0000313" key="11">
    <source>
        <dbReference type="Proteomes" id="UP001319870"/>
    </source>
</evidence>
<dbReference type="PANTHER" id="PTHR43757:SF2">
    <property type="entry name" value="AMINOMETHYLTRANSFERASE, MITOCHONDRIAL"/>
    <property type="match status" value="1"/>
</dbReference>
<evidence type="ECO:0000256" key="5">
    <source>
        <dbReference type="ARBA" id="ARBA00031395"/>
    </source>
</evidence>
<organism evidence="10 11">
    <name type="scientific">Isoptericola luteus</name>
    <dbReference type="NCBI Taxonomy" id="2879484"/>
    <lineage>
        <taxon>Bacteria</taxon>
        <taxon>Bacillati</taxon>
        <taxon>Actinomycetota</taxon>
        <taxon>Actinomycetes</taxon>
        <taxon>Micrococcales</taxon>
        <taxon>Promicromonosporaceae</taxon>
        <taxon>Isoptericola</taxon>
    </lineage>
</organism>
<dbReference type="InterPro" id="IPR029043">
    <property type="entry name" value="GcvT/YgfZ_C"/>
</dbReference>
<dbReference type="PANTHER" id="PTHR43757">
    <property type="entry name" value="AMINOMETHYLTRANSFERASE"/>
    <property type="match status" value="1"/>
</dbReference>
<name>A0ABS7ZGC1_9MICO</name>
<keyword evidence="4 7" id="KW-0808">Transferase</keyword>
<dbReference type="Gene3D" id="3.30.70.1400">
    <property type="entry name" value="Aminomethyltransferase beta-barrel domains"/>
    <property type="match status" value="1"/>
</dbReference>